<evidence type="ECO:0000256" key="1">
    <source>
        <dbReference type="ARBA" id="ARBA00023239"/>
    </source>
</evidence>
<dbReference type="OrthoDB" id="410701at2759"/>
<dbReference type="AlphaFoldDB" id="A0A2R5G8B3"/>
<evidence type="ECO:0000313" key="3">
    <source>
        <dbReference type="Proteomes" id="UP000241890"/>
    </source>
</evidence>
<dbReference type="GO" id="GO:0006635">
    <property type="term" value="P:fatty acid beta-oxidation"/>
    <property type="evidence" value="ECO:0007669"/>
    <property type="project" value="TreeGrafter"/>
</dbReference>
<dbReference type="Gene3D" id="1.10.12.10">
    <property type="entry name" value="Lyase 2-enoyl-coa Hydratase, Chain A, domain 2"/>
    <property type="match status" value="1"/>
</dbReference>
<dbReference type="GO" id="GO:0016829">
    <property type="term" value="F:lyase activity"/>
    <property type="evidence" value="ECO:0007669"/>
    <property type="project" value="UniProtKB-KW"/>
</dbReference>
<name>A0A2R5G8B3_9STRA</name>
<dbReference type="PANTHER" id="PTHR11941">
    <property type="entry name" value="ENOYL-COA HYDRATASE-RELATED"/>
    <property type="match status" value="1"/>
</dbReference>
<dbReference type="Pfam" id="PF00378">
    <property type="entry name" value="ECH_1"/>
    <property type="match status" value="1"/>
</dbReference>
<organism evidence="2 3">
    <name type="scientific">Hondaea fermentalgiana</name>
    <dbReference type="NCBI Taxonomy" id="2315210"/>
    <lineage>
        <taxon>Eukaryota</taxon>
        <taxon>Sar</taxon>
        <taxon>Stramenopiles</taxon>
        <taxon>Bigyra</taxon>
        <taxon>Labyrinthulomycetes</taxon>
        <taxon>Thraustochytrida</taxon>
        <taxon>Thraustochytriidae</taxon>
        <taxon>Hondaea</taxon>
    </lineage>
</organism>
<dbReference type="CDD" id="cd06558">
    <property type="entry name" value="crotonase-like"/>
    <property type="match status" value="1"/>
</dbReference>
<proteinExistence type="predicted"/>
<dbReference type="InParanoid" id="A0A2R5G8B3"/>
<sequence>MPRVAPRLHHVRCLSQAAPTTVVTSKAATSELKVELYEEGKLAKAESTLCLPETALGIFPGAMGTVLLPRIVGPAVARDLILTSRRFDGQEAFELGLANRVAKGAEQTVQTAMDLGAHISKMGPLGVKAARIVIDQGLDMSFKDHALLSDEHRFPLNDSEDFKEALAAFAEGRKPVFKGC</sequence>
<dbReference type="InterPro" id="IPR014748">
    <property type="entry name" value="Enoyl-CoA_hydra_C"/>
</dbReference>
<comment type="caution">
    <text evidence="2">The sequence shown here is derived from an EMBL/GenBank/DDBJ whole genome shotgun (WGS) entry which is preliminary data.</text>
</comment>
<dbReference type="SUPFAM" id="SSF52096">
    <property type="entry name" value="ClpP/crotonase"/>
    <property type="match status" value="1"/>
</dbReference>
<dbReference type="InterPro" id="IPR029045">
    <property type="entry name" value="ClpP/crotonase-like_dom_sf"/>
</dbReference>
<gene>
    <name evidence="2" type="ORF">FCC1311_069241</name>
</gene>
<dbReference type="EMBL" id="BEYU01000021">
    <property type="protein sequence ID" value="GBG26559.1"/>
    <property type="molecule type" value="Genomic_DNA"/>
</dbReference>
<evidence type="ECO:0000313" key="2">
    <source>
        <dbReference type="EMBL" id="GBG26559.1"/>
    </source>
</evidence>
<dbReference type="Proteomes" id="UP000241890">
    <property type="component" value="Unassembled WGS sequence"/>
</dbReference>
<dbReference type="PANTHER" id="PTHR11941:SF54">
    <property type="entry name" value="ENOYL-COA HYDRATASE, MITOCHONDRIAL"/>
    <property type="match status" value="1"/>
</dbReference>
<keyword evidence="1" id="KW-0456">Lyase</keyword>
<accession>A0A2R5G8B3</accession>
<dbReference type="InterPro" id="IPR001753">
    <property type="entry name" value="Enoyl-CoA_hydra/iso"/>
</dbReference>
<dbReference type="Gene3D" id="3.90.226.10">
    <property type="entry name" value="2-enoyl-CoA Hydratase, Chain A, domain 1"/>
    <property type="match status" value="1"/>
</dbReference>
<protein>
    <submittedName>
        <fullName evidence="2">Methylglutaconyl-CoA hydratase, mitochondrial</fullName>
    </submittedName>
</protein>
<keyword evidence="3" id="KW-1185">Reference proteome</keyword>
<reference evidence="2 3" key="1">
    <citation type="submission" date="2017-12" db="EMBL/GenBank/DDBJ databases">
        <title>Sequencing, de novo assembly and annotation of complete genome of a new Thraustochytrid species, strain FCC1311.</title>
        <authorList>
            <person name="Sedici K."/>
            <person name="Godart F."/>
            <person name="Aiese Cigliano R."/>
            <person name="Sanseverino W."/>
            <person name="Barakat M."/>
            <person name="Ortet P."/>
            <person name="Marechal E."/>
            <person name="Cagnac O."/>
            <person name="Amato A."/>
        </authorList>
    </citation>
    <scope>NUCLEOTIDE SEQUENCE [LARGE SCALE GENOMIC DNA]</scope>
</reference>